<reference evidence="2 3" key="1">
    <citation type="submission" date="2019-05" db="EMBL/GenBank/DDBJ databases">
        <title>Emergence of the Ug99 lineage of the wheat stem rust pathogen through somatic hybridization.</title>
        <authorList>
            <person name="Li F."/>
            <person name="Upadhyaya N.M."/>
            <person name="Sperschneider J."/>
            <person name="Matny O."/>
            <person name="Nguyen-Phuc H."/>
            <person name="Mago R."/>
            <person name="Raley C."/>
            <person name="Miller M.E."/>
            <person name="Silverstein K.A.T."/>
            <person name="Henningsen E."/>
            <person name="Hirsch C.D."/>
            <person name="Visser B."/>
            <person name="Pretorius Z.A."/>
            <person name="Steffenson B.J."/>
            <person name="Schwessinger B."/>
            <person name="Dodds P.N."/>
            <person name="Figueroa M."/>
        </authorList>
    </citation>
    <scope>NUCLEOTIDE SEQUENCE [LARGE SCALE GENOMIC DNA]</scope>
    <source>
        <strain evidence="2 3">Ug99</strain>
    </source>
</reference>
<sequence>MPPTRTSSSSSSDWSLETLPPQPDNNVIVIQDTKNPVAETNWDPSKLWASDLES</sequence>
<comment type="caution">
    <text evidence="2">The sequence shown here is derived from an EMBL/GenBank/DDBJ whole genome shotgun (WGS) entry which is preliminary data.</text>
</comment>
<protein>
    <submittedName>
        <fullName evidence="2">Uncharacterized protein</fullName>
    </submittedName>
</protein>
<evidence type="ECO:0000256" key="1">
    <source>
        <dbReference type="SAM" id="MobiDB-lite"/>
    </source>
</evidence>
<organism evidence="2 3">
    <name type="scientific">Puccinia graminis f. sp. tritici</name>
    <dbReference type="NCBI Taxonomy" id="56615"/>
    <lineage>
        <taxon>Eukaryota</taxon>
        <taxon>Fungi</taxon>
        <taxon>Dikarya</taxon>
        <taxon>Basidiomycota</taxon>
        <taxon>Pucciniomycotina</taxon>
        <taxon>Pucciniomycetes</taxon>
        <taxon>Pucciniales</taxon>
        <taxon>Pucciniaceae</taxon>
        <taxon>Puccinia</taxon>
    </lineage>
</organism>
<accession>A0A5B0QUK0</accession>
<feature type="region of interest" description="Disordered" evidence="1">
    <location>
        <begin position="35"/>
        <end position="54"/>
    </location>
</feature>
<dbReference type="EMBL" id="VDEP01000270">
    <property type="protein sequence ID" value="KAA1116961.1"/>
    <property type="molecule type" value="Genomic_DNA"/>
</dbReference>
<name>A0A5B0QUK0_PUCGR</name>
<evidence type="ECO:0000313" key="3">
    <source>
        <dbReference type="Proteomes" id="UP000325313"/>
    </source>
</evidence>
<dbReference type="AlphaFoldDB" id="A0A5B0QUK0"/>
<dbReference type="Proteomes" id="UP000325313">
    <property type="component" value="Unassembled WGS sequence"/>
</dbReference>
<proteinExistence type="predicted"/>
<feature type="region of interest" description="Disordered" evidence="1">
    <location>
        <begin position="1"/>
        <end position="27"/>
    </location>
</feature>
<evidence type="ECO:0000313" key="2">
    <source>
        <dbReference type="EMBL" id="KAA1116961.1"/>
    </source>
</evidence>
<gene>
    <name evidence="2" type="ORF">PGTUg99_032284</name>
</gene>